<evidence type="ECO:0000313" key="6">
    <source>
        <dbReference type="EMBL" id="KAF2112524.1"/>
    </source>
</evidence>
<evidence type="ECO:0000259" key="5">
    <source>
        <dbReference type="PROSITE" id="PS50048"/>
    </source>
</evidence>
<evidence type="ECO:0000313" key="7">
    <source>
        <dbReference type="Proteomes" id="UP000799770"/>
    </source>
</evidence>
<evidence type="ECO:0000256" key="4">
    <source>
        <dbReference type="ARBA" id="ARBA00023242"/>
    </source>
</evidence>
<evidence type="ECO:0000256" key="1">
    <source>
        <dbReference type="ARBA" id="ARBA00022723"/>
    </source>
</evidence>
<dbReference type="SUPFAM" id="SSF57701">
    <property type="entry name" value="Zn2/Cys6 DNA-binding domain"/>
    <property type="match status" value="1"/>
</dbReference>
<name>A0A6A5Z0E2_9PLEO</name>
<sequence length="735" mass="81309">MGAEPLGTSPDLDAHIDKRRKLRKGTRSCWECKRRKVKCTFAAEIDTVCLPCRRRKAKCVSQIFPDDVEFAQVGEEERAKDGDDVELNERMAKIERLVERLSDHAKVNDGCLGPSTEIEGLPTPAYSDEQSAPTPDVQGNVAWAAIMPTIPRNVLGSERLRSISQALLDAFPKREDANQICDVVRNSTDLFFQMNTKPRHRLEDGTVIAYNGGLSRPNPGMHPVLLAKRMLVVALCLQHLWPNLPDLSEDARKIMHRMANAAVNLVNLNEEFLGSVEMLECIILEGLFKCNSGNLRQAWLSSRRALSAAQLMGLHRRKQPRLKYLDPTNTIDPHFTWFRLVYADRMLCLLLGLPQSVSSPYVPHDIGDTSTSRFERTHAIVAGRILERNERDPGQDNYTVTEAIDTQMLEAAEKVPSQFWLPVNYSGMREGSPEVFWESMRFVDQFHHYLLLVQLHLPYLCSQSNDSLIGSGRADAQQIAYSKLACANAGREILTRFVAFRSFNHLTACCRSGDFVALVGAMALLLAHLDSHRTKCGNLLKHQRLGDRAMMLQVLDNMDCLAKHNGDTMTTESAGLLRKLLEVEAEAAAGPTHTPSTATTLELSIPYLGNVLVTRSGITSVHTSSRPSTPLSRQAQDASNIPLPHAIMGGQSGSVHVANFDFFNEVRRPFPPPGSIDTNVVDEQVIDPQLAAGMDDWAFQGVDTAFFDSLMRGTNAVGLGGDASGGLSWDFGAGE</sequence>
<dbReference type="PROSITE" id="PS50048">
    <property type="entry name" value="ZN2_CY6_FUNGAL_2"/>
    <property type="match status" value="1"/>
</dbReference>
<dbReference type="PANTHER" id="PTHR47840:SF1">
    <property type="entry name" value="ZN(II)2CYS6 TRANSCRIPTION FACTOR (EUROFUNG)"/>
    <property type="match status" value="1"/>
</dbReference>
<dbReference type="InterPro" id="IPR036864">
    <property type="entry name" value="Zn2-C6_fun-type_DNA-bd_sf"/>
</dbReference>
<evidence type="ECO:0000256" key="2">
    <source>
        <dbReference type="ARBA" id="ARBA00023015"/>
    </source>
</evidence>
<keyword evidence="7" id="KW-1185">Reference proteome</keyword>
<keyword evidence="1" id="KW-0479">Metal-binding</keyword>
<dbReference type="SMART" id="SM00906">
    <property type="entry name" value="Fungal_trans"/>
    <property type="match status" value="1"/>
</dbReference>
<keyword evidence="3" id="KW-0804">Transcription</keyword>
<dbReference type="InterPro" id="IPR001138">
    <property type="entry name" value="Zn2Cys6_DnaBD"/>
</dbReference>
<proteinExistence type="predicted"/>
<protein>
    <recommendedName>
        <fullName evidence="5">Zn(2)-C6 fungal-type domain-containing protein</fullName>
    </recommendedName>
</protein>
<feature type="domain" description="Zn(2)-C6 fungal-type" evidence="5">
    <location>
        <begin position="28"/>
        <end position="61"/>
    </location>
</feature>
<keyword evidence="4" id="KW-0539">Nucleus</keyword>
<organism evidence="6 7">
    <name type="scientific">Lophiotrema nucula</name>
    <dbReference type="NCBI Taxonomy" id="690887"/>
    <lineage>
        <taxon>Eukaryota</taxon>
        <taxon>Fungi</taxon>
        <taxon>Dikarya</taxon>
        <taxon>Ascomycota</taxon>
        <taxon>Pezizomycotina</taxon>
        <taxon>Dothideomycetes</taxon>
        <taxon>Pleosporomycetidae</taxon>
        <taxon>Pleosporales</taxon>
        <taxon>Lophiotremataceae</taxon>
        <taxon>Lophiotrema</taxon>
    </lineage>
</organism>
<keyword evidence="2" id="KW-0805">Transcription regulation</keyword>
<dbReference type="EMBL" id="ML977330">
    <property type="protein sequence ID" value="KAF2112524.1"/>
    <property type="molecule type" value="Genomic_DNA"/>
</dbReference>
<dbReference type="PANTHER" id="PTHR47840">
    <property type="entry name" value="ZN(II)2CYS6 TRANSCRIPTION FACTOR (EUROFUNG)-RELATED"/>
    <property type="match status" value="1"/>
</dbReference>
<dbReference type="Gene3D" id="4.10.240.10">
    <property type="entry name" value="Zn(2)-C6 fungal-type DNA-binding domain"/>
    <property type="match status" value="1"/>
</dbReference>
<dbReference type="Proteomes" id="UP000799770">
    <property type="component" value="Unassembled WGS sequence"/>
</dbReference>
<accession>A0A6A5Z0E2</accession>
<dbReference type="OrthoDB" id="5392779at2759"/>
<dbReference type="CDD" id="cd12148">
    <property type="entry name" value="fungal_TF_MHR"/>
    <property type="match status" value="1"/>
</dbReference>
<dbReference type="AlphaFoldDB" id="A0A6A5Z0E2"/>
<reference evidence="6" key="1">
    <citation type="journal article" date="2020" name="Stud. Mycol.">
        <title>101 Dothideomycetes genomes: a test case for predicting lifestyles and emergence of pathogens.</title>
        <authorList>
            <person name="Haridas S."/>
            <person name="Albert R."/>
            <person name="Binder M."/>
            <person name="Bloem J."/>
            <person name="Labutti K."/>
            <person name="Salamov A."/>
            <person name="Andreopoulos B."/>
            <person name="Baker S."/>
            <person name="Barry K."/>
            <person name="Bills G."/>
            <person name="Bluhm B."/>
            <person name="Cannon C."/>
            <person name="Castanera R."/>
            <person name="Culley D."/>
            <person name="Daum C."/>
            <person name="Ezra D."/>
            <person name="Gonzalez J."/>
            <person name="Henrissat B."/>
            <person name="Kuo A."/>
            <person name="Liang C."/>
            <person name="Lipzen A."/>
            <person name="Lutzoni F."/>
            <person name="Magnuson J."/>
            <person name="Mondo S."/>
            <person name="Nolan M."/>
            <person name="Ohm R."/>
            <person name="Pangilinan J."/>
            <person name="Park H.-J."/>
            <person name="Ramirez L."/>
            <person name="Alfaro M."/>
            <person name="Sun H."/>
            <person name="Tritt A."/>
            <person name="Yoshinaga Y."/>
            <person name="Zwiers L.-H."/>
            <person name="Turgeon B."/>
            <person name="Goodwin S."/>
            <person name="Spatafora J."/>
            <person name="Crous P."/>
            <person name="Grigoriev I."/>
        </authorList>
    </citation>
    <scope>NUCLEOTIDE SEQUENCE</scope>
    <source>
        <strain evidence="6">CBS 627.86</strain>
    </source>
</reference>
<dbReference type="PROSITE" id="PS00463">
    <property type="entry name" value="ZN2_CY6_FUNGAL_1"/>
    <property type="match status" value="1"/>
</dbReference>
<dbReference type="CDD" id="cd00067">
    <property type="entry name" value="GAL4"/>
    <property type="match status" value="1"/>
</dbReference>
<dbReference type="GO" id="GO:0008270">
    <property type="term" value="F:zinc ion binding"/>
    <property type="evidence" value="ECO:0007669"/>
    <property type="project" value="InterPro"/>
</dbReference>
<evidence type="ECO:0000256" key="3">
    <source>
        <dbReference type="ARBA" id="ARBA00023163"/>
    </source>
</evidence>
<dbReference type="GO" id="GO:0003677">
    <property type="term" value="F:DNA binding"/>
    <property type="evidence" value="ECO:0007669"/>
    <property type="project" value="InterPro"/>
</dbReference>
<dbReference type="GO" id="GO:0006351">
    <property type="term" value="P:DNA-templated transcription"/>
    <property type="evidence" value="ECO:0007669"/>
    <property type="project" value="InterPro"/>
</dbReference>
<gene>
    <name evidence="6" type="ORF">BDV96DRAFT_579851</name>
</gene>
<dbReference type="InterPro" id="IPR007219">
    <property type="entry name" value="XnlR_reg_dom"/>
</dbReference>
<dbReference type="GO" id="GO:0000981">
    <property type="term" value="F:DNA-binding transcription factor activity, RNA polymerase II-specific"/>
    <property type="evidence" value="ECO:0007669"/>
    <property type="project" value="InterPro"/>
</dbReference>